<name>A0A161VIR7_SECCO</name>
<evidence type="ECO:0000313" key="1">
    <source>
        <dbReference type="EMBL" id="KZL41400.1"/>
    </source>
</evidence>
<dbReference type="AlphaFoldDB" id="A0A161VIR7"/>
<comment type="caution">
    <text evidence="1">The sequence shown here is derived from an EMBL/GenBank/DDBJ whole genome shotgun (WGS) entry which is preliminary data.</text>
</comment>
<gene>
    <name evidence="1" type="ORF">TY91_06455</name>
</gene>
<sequence length="100" mass="11134">MTCASCQNIILQTLATFPDLELATLLVSNHVGLTFSIIDTVNNQNLLTNDSVNIYQMPKNLLQIDTGISFNNRDDPAVQKFIELIWQDETNAADASIFQC</sequence>
<dbReference type="EMBL" id="JYDC01000036">
    <property type="protein sequence ID" value="KZL41400.1"/>
    <property type="molecule type" value="Genomic_DNA"/>
</dbReference>
<keyword evidence="2" id="KW-1185">Reference proteome</keyword>
<accession>A0A161VIR7</accession>
<proteinExistence type="predicted"/>
<evidence type="ECO:0000313" key="2">
    <source>
        <dbReference type="Proteomes" id="UP000076480"/>
    </source>
</evidence>
<organism evidence="1 2">
    <name type="scientific">Secundilactobacillus collinoides</name>
    <name type="common">Lactobacillus collinoides</name>
    <dbReference type="NCBI Taxonomy" id="33960"/>
    <lineage>
        <taxon>Bacteria</taxon>
        <taxon>Bacillati</taxon>
        <taxon>Bacillota</taxon>
        <taxon>Bacilli</taxon>
        <taxon>Lactobacillales</taxon>
        <taxon>Lactobacillaceae</taxon>
        <taxon>Secundilactobacillus</taxon>
    </lineage>
</organism>
<reference evidence="1 2" key="1">
    <citation type="submission" date="2015-02" db="EMBL/GenBank/DDBJ databases">
        <title>Draft genome sequence of Lactobacillus collinoides CUPV2371 isolated from a natural cider, the first genome sequence of a strain of this species.</title>
        <authorList>
            <person name="Puertas A.I."/>
            <person name="Spano G."/>
            <person name="Capozzi V."/>
            <person name="Lamontanara A."/>
            <person name="Orru L."/>
            <person name="Duenas M.T."/>
        </authorList>
    </citation>
    <scope>NUCLEOTIDE SEQUENCE [LARGE SCALE GENOMIC DNA]</scope>
    <source>
        <strain evidence="1 2">237</strain>
    </source>
</reference>
<dbReference type="OrthoDB" id="9803735at2"/>
<dbReference type="Proteomes" id="UP000076480">
    <property type="component" value="Unassembled WGS sequence"/>
</dbReference>
<dbReference type="RefSeq" id="WP_054759942.1">
    <property type="nucleotide sequence ID" value="NZ_JYDC01000036.1"/>
</dbReference>
<dbReference type="PATRIC" id="fig|33960.6.peg.1836"/>
<protein>
    <submittedName>
        <fullName evidence="1">Uncharacterized protein</fullName>
    </submittedName>
</protein>